<name>A0A485KJ05_9STRA</name>
<dbReference type="Pfam" id="PF13374">
    <property type="entry name" value="TPR_10"/>
    <property type="match status" value="1"/>
</dbReference>
<gene>
    <name evidence="8" type="primary">Aste57867_7923</name>
    <name evidence="7" type="ORF">As57867_007893</name>
    <name evidence="8" type="ORF">ASTE57867_7923</name>
</gene>
<organism evidence="8 9">
    <name type="scientific">Aphanomyces stellatus</name>
    <dbReference type="NCBI Taxonomy" id="120398"/>
    <lineage>
        <taxon>Eukaryota</taxon>
        <taxon>Sar</taxon>
        <taxon>Stramenopiles</taxon>
        <taxon>Oomycota</taxon>
        <taxon>Saprolegniomycetes</taxon>
        <taxon>Saprolegniales</taxon>
        <taxon>Verrucalvaceae</taxon>
        <taxon>Aphanomyces</taxon>
    </lineage>
</organism>
<dbReference type="InterPro" id="IPR002912">
    <property type="entry name" value="ACT_dom"/>
</dbReference>
<keyword evidence="9" id="KW-1185">Reference proteome</keyword>
<dbReference type="Pfam" id="PF13424">
    <property type="entry name" value="TPR_12"/>
    <property type="match status" value="1"/>
</dbReference>
<dbReference type="PROSITE" id="PS50105">
    <property type="entry name" value="SAM_DOMAIN"/>
    <property type="match status" value="1"/>
</dbReference>
<dbReference type="GO" id="GO:0004674">
    <property type="term" value="F:protein serine/threonine kinase activity"/>
    <property type="evidence" value="ECO:0007669"/>
    <property type="project" value="TreeGrafter"/>
</dbReference>
<dbReference type="InterPro" id="IPR024983">
    <property type="entry name" value="CHAT_dom"/>
</dbReference>
<evidence type="ECO:0000259" key="5">
    <source>
        <dbReference type="PROSITE" id="PS50105"/>
    </source>
</evidence>
<dbReference type="Gene3D" id="1.10.150.50">
    <property type="entry name" value="Transcription Factor, Ets-1"/>
    <property type="match status" value="1"/>
</dbReference>
<dbReference type="GO" id="GO:0005524">
    <property type="term" value="F:ATP binding"/>
    <property type="evidence" value="ECO:0007669"/>
    <property type="project" value="InterPro"/>
</dbReference>
<dbReference type="InterPro" id="IPR001245">
    <property type="entry name" value="Ser-Thr/Tyr_kinase_cat_dom"/>
</dbReference>
<dbReference type="SUPFAM" id="SSF47769">
    <property type="entry name" value="SAM/Pointed domain"/>
    <property type="match status" value="1"/>
</dbReference>
<evidence type="ECO:0000259" key="6">
    <source>
        <dbReference type="PROSITE" id="PS51671"/>
    </source>
</evidence>
<dbReference type="PROSITE" id="PS50084">
    <property type="entry name" value="KH_TYPE_1"/>
    <property type="match status" value="1"/>
</dbReference>
<dbReference type="SUPFAM" id="SSF56112">
    <property type="entry name" value="Protein kinase-like (PK-like)"/>
    <property type="match status" value="2"/>
</dbReference>
<evidence type="ECO:0000256" key="2">
    <source>
        <dbReference type="PROSITE-ProRule" id="PRU00117"/>
    </source>
</evidence>
<protein>
    <submittedName>
        <fullName evidence="8">Aste57867_7923 protein</fullName>
    </submittedName>
</protein>
<dbReference type="SMART" id="SM00454">
    <property type="entry name" value="SAM"/>
    <property type="match status" value="1"/>
</dbReference>
<feature type="domain" description="Protein kinase" evidence="4">
    <location>
        <begin position="1501"/>
        <end position="1810"/>
    </location>
</feature>
<dbReference type="Proteomes" id="UP000332933">
    <property type="component" value="Unassembled WGS sequence"/>
</dbReference>
<comment type="similarity">
    <text evidence="1">Belongs to the protein kinase superfamily. TKL Ser/Thr protein kinase family. ROCO subfamily.</text>
</comment>
<evidence type="ECO:0000259" key="4">
    <source>
        <dbReference type="PROSITE" id="PS50011"/>
    </source>
</evidence>
<dbReference type="SUPFAM" id="SSF52540">
    <property type="entry name" value="P-loop containing nucleoside triphosphate hydrolases"/>
    <property type="match status" value="1"/>
</dbReference>
<dbReference type="EMBL" id="VJMH01004998">
    <property type="protein sequence ID" value="KAF0701652.1"/>
    <property type="molecule type" value="Genomic_DNA"/>
</dbReference>
<dbReference type="Pfam" id="PF00069">
    <property type="entry name" value="Pkinase"/>
    <property type="match status" value="1"/>
</dbReference>
<dbReference type="InterPro" id="IPR011990">
    <property type="entry name" value="TPR-like_helical_dom_sf"/>
</dbReference>
<dbReference type="OrthoDB" id="69300at2759"/>
<keyword evidence="2" id="KW-0694">RNA-binding</keyword>
<evidence type="ECO:0000313" key="9">
    <source>
        <dbReference type="Proteomes" id="UP000332933"/>
    </source>
</evidence>
<feature type="domain" description="Protein kinase" evidence="4">
    <location>
        <begin position="2456"/>
        <end position="2715"/>
    </location>
</feature>
<dbReference type="InterPro" id="IPR013761">
    <property type="entry name" value="SAM/pointed_sf"/>
</dbReference>
<dbReference type="InterPro" id="IPR051681">
    <property type="entry name" value="Ser/Thr_Kinases-Pseudokinases"/>
</dbReference>
<dbReference type="InterPro" id="IPR011009">
    <property type="entry name" value="Kinase-like_dom_sf"/>
</dbReference>
<dbReference type="InterPro" id="IPR001660">
    <property type="entry name" value="SAM"/>
</dbReference>
<dbReference type="SMART" id="SM00028">
    <property type="entry name" value="TPR"/>
    <property type="match status" value="3"/>
</dbReference>
<proteinExistence type="inferred from homology"/>
<dbReference type="CDD" id="cd00105">
    <property type="entry name" value="KH-I"/>
    <property type="match status" value="1"/>
</dbReference>
<dbReference type="PRINTS" id="PR00364">
    <property type="entry name" value="DISEASERSIST"/>
</dbReference>
<feature type="domain" description="ACT" evidence="6">
    <location>
        <begin position="2333"/>
        <end position="2414"/>
    </location>
</feature>
<dbReference type="InterPro" id="IPR027417">
    <property type="entry name" value="P-loop_NTPase"/>
</dbReference>
<dbReference type="GO" id="GO:0003723">
    <property type="term" value="F:RNA binding"/>
    <property type="evidence" value="ECO:0007669"/>
    <property type="project" value="UniProtKB-UniRule"/>
</dbReference>
<dbReference type="SUPFAM" id="SSF48452">
    <property type="entry name" value="TPR-like"/>
    <property type="match status" value="2"/>
</dbReference>
<dbReference type="PRINTS" id="PR00109">
    <property type="entry name" value="TYRKINASE"/>
</dbReference>
<dbReference type="Pfam" id="PF07714">
    <property type="entry name" value="PK_Tyr_Ser-Thr"/>
    <property type="match status" value="1"/>
</dbReference>
<dbReference type="PROSITE" id="PS51671">
    <property type="entry name" value="ACT"/>
    <property type="match status" value="1"/>
</dbReference>
<dbReference type="CDD" id="cd13999">
    <property type="entry name" value="STKc_MAP3K-like"/>
    <property type="match status" value="1"/>
</dbReference>
<dbReference type="EMBL" id="CAADRA010005019">
    <property type="protein sequence ID" value="VFT84816.1"/>
    <property type="molecule type" value="Genomic_DNA"/>
</dbReference>
<evidence type="ECO:0000313" key="7">
    <source>
        <dbReference type="EMBL" id="KAF0701652.1"/>
    </source>
</evidence>
<dbReference type="PROSITE" id="PS50011">
    <property type="entry name" value="PROTEIN_KINASE_DOM"/>
    <property type="match status" value="2"/>
</dbReference>
<reference evidence="8 9" key="1">
    <citation type="submission" date="2019-03" db="EMBL/GenBank/DDBJ databases">
        <authorList>
            <person name="Gaulin E."/>
            <person name="Dumas B."/>
        </authorList>
    </citation>
    <scope>NUCLEOTIDE SEQUENCE [LARGE SCALE GENOMIC DNA]</scope>
    <source>
        <strain evidence="8">CBS 568.67</strain>
    </source>
</reference>
<feature type="domain" description="SAM" evidence="5">
    <location>
        <begin position="4"/>
        <end position="68"/>
    </location>
</feature>
<feature type="compositionally biased region" description="Low complexity" evidence="3">
    <location>
        <begin position="2108"/>
        <end position="2121"/>
    </location>
</feature>
<dbReference type="InterPro" id="IPR000719">
    <property type="entry name" value="Prot_kinase_dom"/>
</dbReference>
<evidence type="ECO:0000256" key="1">
    <source>
        <dbReference type="ARBA" id="ARBA00008171"/>
    </source>
</evidence>
<sequence>MKAWTCEQVADWLRKKGFGDYAHHFLENEVDGPCLVVLDNETLKVDLHVAKLGHRSAILRAIKEYRYASDNVLELVVLHAAPLVLESIPDKLMLPMDSLDLEHERSAFHNIFKRNLPEKLIQALYDVATVDVVRSLLTAWHIRVLHFSGLGHNGKLCFENIFGGTQLVSAAMWSELLQSSGTKSLQVVFVSSCHSERLARIFVEAGVPHVVAIHSDSRIVDASAVDFAKHFYLSLFSGRTVASAFMLAKVAVRVSPDRHFCRACCCAHLHEKTCKWSTAGGDHAKHSTHECCCKGQTLSWPHDESCKFLLLGHSDDHDVVVFPKLPHGTYQDLTPPCPSNIPAMPKQVVGRQIETHQLVRAIVQGNVAVCTGAAGIGKSSLALAAAHYVLQRRICCPDGVFYVDLEGLDLSAAQYAIARSVGLTAGESASSLDVEVELGTRRCLLVLDNVEQLLDRDEQKCQAWLGRLIATASPNTRFLLASRRCPAVPNVTMQHISISQLPPHSAAELLHRLAPQCTIDETDILARVCGYLPLALHVVGRVLANAWTNLTAQDIIELIEGEGDAGLSNVGEKECLGRCIQSSLAHLDLPLQRAFMALGLFRGSFDQHAAAAVLQSVAGVDTNEYVLGESQSSTSTMLGAQLRTPTPQLSLSQIETATSQQSLGHKLRQLDDKDDALSSESYSLLDLESREEKLATAQNVRCAVDALEELNNWSLLERVEQHRQPNHLSRLSDYRVHETIQRFAEDEAKKTSFESAENHALYLTWRRRFVRHYCMVLATASHKFRYSGYLTLFDEHRSKIESALRIGQQLARESEDLARELQASETSMEDVQYTPIVDVLLYGTLVVRGRFIFRVRLDPQKRLELFETSIQLCRGARLNNCKCGHPENDPGNVVDVLGLDATTTLPLPTFESPGKVASLCECIGVMELLALEVLMLMEMGYAYYDVMEYNKSEYIYRETIRVQKDVLRRTDHSHVAEAMNHLGICLSTRKGFRAASPFNFRNAETLLMEAKAMRERVLGSHHPDYATSLTNLGNFYKSVLQMGSQKDYRKDSKFGWGGVLLKTDDDVKEFYMASLAIREDQLGKDHPQVAQSLNNVALCLMQTLKTPNLGGTKPLRESEAFKEVCVEIETMLNRALDIRRKKLGQNSPDTAATLNNLGNFKYAQGEFAVAEIYCKEALQIRKQIYQEDNDCVGKSLLNVGRILVAQDKHSEAEKVYMEALALQRILKPDSREVGFCLGGLLFDMEMMVIGLVAKIGRCKIQLGQEDEGQRMIAEGTLIRHRNSLTHSTMTSDTWSANSDNLSVERLFLKDILPAETLQPGNEWNIDDRLVGKGGSRLKELEKWSGARLLYHSVKMMQENAYFELIGTPYETANVKQQMETELRALKVTLEELQSGNESDQVNQGGNRGRNQEGLRQRPLRLTNRKHKGIGQKTRRGRAGIHNTTTAATIDLETQIVDESATASNDDTSNNMSNLINPASTTDFQNVQGGVLLNVASGILGEEPLQFTPEGSHGQVSGTTFGEFLTSIRSAPPSTMWPLWGDYSILSSEISNNSCIFEAVDTRRVNKPLMAYLVDEEPENLDVLKSIQQILNVTNHVVEIFGWGRIENGFFAVLVEYGDSNCDELLLKLQSQTMARARCLNDVATSVEILHNNFCVHGNINLRNVVLCEEIGVFKLSQIFQTTKQGTQMSQRYLDGPEFCPPEMARWLRGGHSVAASPSIDIWCLGVFALRLFIRQGVLLEFRELESYDAVLDKITEENFSFEASVRSTDLNKPQQQLLLECLEPNLNKRSLSASPILKLLQLKHDVSPFLKVPFFWTVSIQHENKIIPRRHRLEALSCLLVVVPIFPLPYDTEDLVCVEVDSVVVGLILPFLKCLRRFGEAFTLLEQFYGLKTNVALYDMDLGALTDTILSLSTIHGNDVVFNVEENLTQLVENLMCRNLEFIEAKNILREVVQILDKFMSDPTLVEKAVHILDKIHEQMGGPLDLWGLRWIKCDDESGCRWYVPNDAAHDISRHCDVLKDISNFSTGTTDASTSDAVATPHYGSKSVVLEHEAISPQSVEVTLDHGGLLRASSSSLTDKIEGENRAQIKDERAMSAYFLKEDEPQHSTLSSSTVETLSGSFGKQHRMTSVSGDRMKKSHSHQGLSDLEKAGQVGPQKSSASVVQRGLTDKIEGESRAQIKDEHAMSAYFLKEDEPQHSTLSSSTHSHQGLSDLEKAGQVELQKSSASVVQRGLKNSVMQDMCHAVVKQVVGDAMSSSGSHGAVRNPLYDTLLASVQTHVKQFPARYALSVAPDDVIMHMRLLAYQKSAPDDIYLHAQFIKDDDGATNTEICEVVLVAHNCDSLLDAITRGLSSLKGSIMDADVMTTRDGVTLDRFVVKGSFMPPDRLAELKRRIVENLARSDKERKKATDLLPPHDASSSSGGANESPSLTDPQAALRLSLDATIIKPEWLLAFSELLLGEVMGSSGQTYAGSWRGTRVAVKVINVSYYNQSVGDEILDVYHREVAVVSRLRHPNIVLFLGASIDPPKYCLVFESMENGALTDLIRSRRSPVDFFRIARDIAMGMNYLHLCNIVHLDLKSDSVLLNAFGTAKISDFGLSCVLNDGIASDLTAEKGTYRYMAPEVIGHEPVSATVDVYSFGVILWEMIAKDMPFKGMTPIQAAFAVARHGMRPAFPDNTPPCLRALVDQCWHQTPHDRPTFAAVLDLLPNVHAQMQKSEFHELNFVVR</sequence>
<feature type="region of interest" description="Disordered" evidence="3">
    <location>
        <begin position="1393"/>
        <end position="1421"/>
    </location>
</feature>
<dbReference type="Gene3D" id="3.30.200.20">
    <property type="entry name" value="Phosphorylase Kinase, domain 1"/>
    <property type="match status" value="1"/>
</dbReference>
<dbReference type="Gene3D" id="1.10.510.10">
    <property type="entry name" value="Transferase(Phosphotransferase) domain 1"/>
    <property type="match status" value="2"/>
</dbReference>
<dbReference type="Gene3D" id="1.25.40.10">
    <property type="entry name" value="Tetratricopeptide repeat domain"/>
    <property type="match status" value="2"/>
</dbReference>
<evidence type="ECO:0000256" key="3">
    <source>
        <dbReference type="SAM" id="MobiDB-lite"/>
    </source>
</evidence>
<accession>A0A485KJ05</accession>
<dbReference type="PANTHER" id="PTHR44329">
    <property type="entry name" value="SERINE/THREONINE-PROTEIN KINASE TNNI3K-RELATED"/>
    <property type="match status" value="1"/>
</dbReference>
<dbReference type="InterPro" id="IPR019734">
    <property type="entry name" value="TPR_rpt"/>
</dbReference>
<feature type="region of interest" description="Disordered" evidence="3">
    <location>
        <begin position="2103"/>
        <end position="2164"/>
    </location>
</feature>
<dbReference type="Pfam" id="PF00536">
    <property type="entry name" value="SAM_1"/>
    <property type="match status" value="1"/>
</dbReference>
<feature type="region of interest" description="Disordered" evidence="3">
    <location>
        <begin position="2406"/>
        <end position="2432"/>
    </location>
</feature>
<dbReference type="Gene3D" id="3.40.50.300">
    <property type="entry name" value="P-loop containing nucleotide triphosphate hydrolases"/>
    <property type="match status" value="1"/>
</dbReference>
<evidence type="ECO:0000313" key="8">
    <source>
        <dbReference type="EMBL" id="VFT84816.1"/>
    </source>
</evidence>
<dbReference type="Pfam" id="PF12770">
    <property type="entry name" value="CHAT"/>
    <property type="match status" value="1"/>
</dbReference>
<reference evidence="7" key="2">
    <citation type="submission" date="2019-06" db="EMBL/GenBank/DDBJ databases">
        <title>Genomics analysis of Aphanomyces spp. identifies a new class of oomycete effector associated with host adaptation.</title>
        <authorList>
            <person name="Gaulin E."/>
        </authorList>
    </citation>
    <scope>NUCLEOTIDE SEQUENCE</scope>
    <source>
        <strain evidence="7">CBS 578.67</strain>
    </source>
</reference>